<comment type="caution">
    <text evidence="1">The sequence shown here is derived from an EMBL/GenBank/DDBJ whole genome shotgun (WGS) entry which is preliminary data.</text>
</comment>
<evidence type="ECO:0000313" key="1">
    <source>
        <dbReference type="EMBL" id="KAK1859297.1"/>
    </source>
</evidence>
<accession>A0ACC3BNB6</accession>
<dbReference type="Proteomes" id="UP000798662">
    <property type="component" value="Chromosome 1"/>
</dbReference>
<name>A0ACC3BNB6_PYRYE</name>
<gene>
    <name evidence="1" type="ORF">I4F81_001894</name>
</gene>
<keyword evidence="2" id="KW-1185">Reference proteome</keyword>
<protein>
    <submittedName>
        <fullName evidence="1">Uncharacterized protein</fullName>
    </submittedName>
</protein>
<evidence type="ECO:0000313" key="2">
    <source>
        <dbReference type="Proteomes" id="UP000798662"/>
    </source>
</evidence>
<dbReference type="EMBL" id="CM020618">
    <property type="protein sequence ID" value="KAK1859297.1"/>
    <property type="molecule type" value="Genomic_DNA"/>
</dbReference>
<organism evidence="1 2">
    <name type="scientific">Pyropia yezoensis</name>
    <name type="common">Susabi-nori</name>
    <name type="synonym">Porphyra yezoensis</name>
    <dbReference type="NCBI Taxonomy" id="2788"/>
    <lineage>
        <taxon>Eukaryota</taxon>
        <taxon>Rhodophyta</taxon>
        <taxon>Bangiophyceae</taxon>
        <taxon>Bangiales</taxon>
        <taxon>Bangiaceae</taxon>
        <taxon>Pyropia</taxon>
    </lineage>
</organism>
<sequence length="226" mass="24850">MAPARRLSLALILAATVTAVLAAAVPASAGVGDFNPDCTPNVNYTVSIYTNWAAPRFDALRPRRSRLLPAQIFVAHRNLHLWGGWNEYARAFKAPFVELTALAAGNAGPLRDWYAAHQPRDQDWLLTETGPPPRSGTGWSVGSARLPWVTYYATHASVLMGMTGGGNLFAASLRTDLCVIQGRYHQWLRAKDVPLMLYRVARDGMHEPVETGLQVGIVRYRLNNKA</sequence>
<proteinExistence type="predicted"/>
<reference evidence="1" key="1">
    <citation type="submission" date="2019-11" db="EMBL/GenBank/DDBJ databases">
        <title>Nori genome reveals adaptations in red seaweeds to the harsh intertidal environment.</title>
        <authorList>
            <person name="Wang D."/>
            <person name="Mao Y."/>
        </authorList>
    </citation>
    <scope>NUCLEOTIDE SEQUENCE</scope>
    <source>
        <tissue evidence="1">Gametophyte</tissue>
    </source>
</reference>